<name>A0A7S1SKK7_9CHLO</name>
<proteinExistence type="predicted"/>
<dbReference type="InterPro" id="IPR050508">
    <property type="entry name" value="Methyltransf_Superfamily"/>
</dbReference>
<dbReference type="AlphaFoldDB" id="A0A7S1SKK7"/>
<dbReference type="PIRSF" id="PIRSF018249">
    <property type="entry name" value="MyrA_prd"/>
    <property type="match status" value="1"/>
</dbReference>
<dbReference type="InterPro" id="IPR041698">
    <property type="entry name" value="Methyltransf_25"/>
</dbReference>
<dbReference type="PANTHER" id="PTHR42912">
    <property type="entry name" value="METHYLTRANSFERASE"/>
    <property type="match status" value="1"/>
</dbReference>
<dbReference type="GO" id="GO:0008168">
    <property type="term" value="F:methyltransferase activity"/>
    <property type="evidence" value="ECO:0007669"/>
    <property type="project" value="InterPro"/>
</dbReference>
<dbReference type="InterPro" id="IPR029063">
    <property type="entry name" value="SAM-dependent_MTases_sf"/>
</dbReference>
<dbReference type="Pfam" id="PF13649">
    <property type="entry name" value="Methyltransf_25"/>
    <property type="match status" value="1"/>
</dbReference>
<dbReference type="PANTHER" id="PTHR42912:SF45">
    <property type="entry name" value="23S RRNA (GUANINE(745)-N(1))-METHYLTRANSFERASE"/>
    <property type="match status" value="1"/>
</dbReference>
<dbReference type="Gene3D" id="3.40.50.150">
    <property type="entry name" value="Vaccinia Virus protein VP39"/>
    <property type="match status" value="1"/>
</dbReference>
<feature type="domain" description="Methyltransferase" evidence="1">
    <location>
        <begin position="42"/>
        <end position="129"/>
    </location>
</feature>
<dbReference type="CDD" id="cd02440">
    <property type="entry name" value="AdoMet_MTases"/>
    <property type="match status" value="1"/>
</dbReference>
<gene>
    <name evidence="2" type="ORF">TCHU04912_LOCUS3170</name>
</gene>
<dbReference type="SUPFAM" id="SSF53335">
    <property type="entry name" value="S-adenosyl-L-methionine-dependent methyltransferases"/>
    <property type="match status" value="1"/>
</dbReference>
<reference evidence="2" key="1">
    <citation type="submission" date="2021-01" db="EMBL/GenBank/DDBJ databases">
        <authorList>
            <person name="Corre E."/>
            <person name="Pelletier E."/>
            <person name="Niang G."/>
            <person name="Scheremetjew M."/>
            <person name="Finn R."/>
            <person name="Kale V."/>
            <person name="Holt S."/>
            <person name="Cochrane G."/>
            <person name="Meng A."/>
            <person name="Brown T."/>
            <person name="Cohen L."/>
        </authorList>
    </citation>
    <scope>NUCLEOTIDE SEQUENCE</scope>
    <source>
        <strain evidence="2">PLY429</strain>
    </source>
</reference>
<evidence type="ECO:0000259" key="1">
    <source>
        <dbReference type="Pfam" id="PF13649"/>
    </source>
</evidence>
<protein>
    <recommendedName>
        <fullName evidence="1">Methyltransferase domain-containing protein</fullName>
    </recommendedName>
</protein>
<accession>A0A7S1SKK7</accession>
<evidence type="ECO:0000313" key="2">
    <source>
        <dbReference type="EMBL" id="CAD9200937.1"/>
    </source>
</evidence>
<organism evidence="2">
    <name type="scientific">Tetraselmis chuii</name>
    <dbReference type="NCBI Taxonomy" id="63592"/>
    <lineage>
        <taxon>Eukaryota</taxon>
        <taxon>Viridiplantae</taxon>
        <taxon>Chlorophyta</taxon>
        <taxon>core chlorophytes</taxon>
        <taxon>Chlorodendrophyceae</taxon>
        <taxon>Chlorodendrales</taxon>
        <taxon>Chlorodendraceae</taxon>
        <taxon>Tetraselmis</taxon>
    </lineage>
</organism>
<dbReference type="InterPro" id="IPR016718">
    <property type="entry name" value="rRNA_m1G-MeTrfase_A_prd"/>
</dbReference>
<dbReference type="EMBL" id="HBGG01006503">
    <property type="protein sequence ID" value="CAD9200937.1"/>
    <property type="molecule type" value="Transcribed_RNA"/>
</dbReference>
<sequence length="240" mass="26506">MVRARRAFFDEGHFSSVADCLAQTVLEGVQRWAPSSTGPVTVLDAGCGEGRYIGEVQQLLSGAGYTCDCLGVDISPLAVKLAARKYEGVRFAVANSFHLPFRDASFDCIVTAFSPWPVTEFRRVLRPGGFVVAAGPGEEHLLGLKAVLYDRPVLYQPREFGSSTVGGAVEASHPDRPPRPEIEKRVLETLNLVSGEDAKNLLQMTPYWWKATEEQQRRIGDLTSLHTPIDVRICCHRYDN</sequence>